<dbReference type="InterPro" id="IPR038936">
    <property type="entry name" value="MPH1"/>
</dbReference>
<evidence type="ECO:0000256" key="1">
    <source>
        <dbReference type="SAM" id="MobiDB-lite"/>
    </source>
</evidence>
<dbReference type="GO" id="GO:0009535">
    <property type="term" value="C:chloroplast thylakoid membrane"/>
    <property type="evidence" value="ECO:0007669"/>
    <property type="project" value="InterPro"/>
</dbReference>
<dbReference type="GO" id="GO:0061635">
    <property type="term" value="P:regulation of protein complex stability"/>
    <property type="evidence" value="ECO:0007669"/>
    <property type="project" value="InterPro"/>
</dbReference>
<dbReference type="AlphaFoldDB" id="A0A6P5TZR0"/>
<gene>
    <name evidence="3" type="primary">LOC110772340</name>
</gene>
<evidence type="ECO:0000313" key="3">
    <source>
        <dbReference type="RefSeq" id="XP_021832465.1"/>
    </source>
</evidence>
<protein>
    <submittedName>
        <fullName evidence="3">Uncharacterized protein LOC110772340</fullName>
    </submittedName>
</protein>
<dbReference type="PANTHER" id="PTHR35753">
    <property type="entry name" value="PROTEIN MAINTENANCE OF PSII UNDER HIGH LIGHT 1"/>
    <property type="match status" value="1"/>
</dbReference>
<dbReference type="Proteomes" id="UP000515124">
    <property type="component" value="Unplaced"/>
</dbReference>
<reference evidence="3" key="1">
    <citation type="submission" date="2025-08" db="UniProtKB">
        <authorList>
            <consortium name="RefSeq"/>
        </authorList>
    </citation>
    <scope>IDENTIFICATION</scope>
</reference>
<dbReference type="RefSeq" id="XP_021832465.1">
    <property type="nucleotide sequence ID" value="XM_021976773.1"/>
</dbReference>
<evidence type="ECO:0000313" key="2">
    <source>
        <dbReference type="Proteomes" id="UP000515124"/>
    </source>
</evidence>
<organism evidence="2 3">
    <name type="scientific">Prunus avium</name>
    <name type="common">Cherry</name>
    <name type="synonym">Cerasus avium</name>
    <dbReference type="NCBI Taxonomy" id="42229"/>
    <lineage>
        <taxon>Eukaryota</taxon>
        <taxon>Viridiplantae</taxon>
        <taxon>Streptophyta</taxon>
        <taxon>Embryophyta</taxon>
        <taxon>Tracheophyta</taxon>
        <taxon>Spermatophyta</taxon>
        <taxon>Magnoliopsida</taxon>
        <taxon>eudicotyledons</taxon>
        <taxon>Gunneridae</taxon>
        <taxon>Pentapetalae</taxon>
        <taxon>rosids</taxon>
        <taxon>fabids</taxon>
        <taxon>Rosales</taxon>
        <taxon>Rosaceae</taxon>
        <taxon>Amygdaloideae</taxon>
        <taxon>Amygdaleae</taxon>
        <taxon>Prunus</taxon>
    </lineage>
</organism>
<dbReference type="PANTHER" id="PTHR35753:SF2">
    <property type="entry name" value="PROTEIN MAINTENANCE OF PSII UNDER HIGH LIGHT 1"/>
    <property type="match status" value="1"/>
</dbReference>
<feature type="compositionally biased region" description="Polar residues" evidence="1">
    <location>
        <begin position="277"/>
        <end position="294"/>
    </location>
</feature>
<dbReference type="GeneID" id="110772340"/>
<proteinExistence type="predicted"/>
<keyword evidence="2" id="KW-1185">Reference proteome</keyword>
<name>A0A6P5TZR0_PRUAV</name>
<feature type="region of interest" description="Disordered" evidence="1">
    <location>
        <begin position="277"/>
        <end position="309"/>
    </location>
</feature>
<sequence length="309" mass="33287">MWRTIVAIIRAISKSTKPPTQSTTPNPKEENIIPLRASLLSLLSTINSPTKFTLHLTNFSESLFFIIKSLVSVESIKYLLFFATKKKKKATAAQAVIAANTFTCAFPTQKSCFFSRRVQKVNQLTVRASTEETDCNVEECAPDKEVGKVSVEWLAGEKTKVSGTFPPRKRGWTGYVEKDTAGQTNIYSVEPAVYVAESVISSGSAGSSSNGAENTAAIAAGLALISVAAASSILLQVGKNPPAVQKVEYSGPSLSYYINKFKRQEIIQASVPSVVESSQLESSAPEPSQIQVESEVQLEPSANRVGNIS</sequence>
<dbReference type="KEGG" id="pavi:110772340"/>
<accession>A0A6P5TZR0</accession>